<dbReference type="EMBL" id="APLQ01000010">
    <property type="protein sequence ID" value="ENO16601.1"/>
    <property type="molecule type" value="Genomic_DNA"/>
</dbReference>
<dbReference type="PATRIC" id="fig|626887.3.peg.539"/>
<proteinExistence type="predicted"/>
<evidence type="ECO:0000313" key="2">
    <source>
        <dbReference type="EMBL" id="ENO16601.1"/>
    </source>
</evidence>
<dbReference type="OrthoDB" id="5296151at2"/>
<dbReference type="HOGENOM" id="CLU_020336_7_3_6"/>
<gene>
    <name evidence="2" type="ORF">J057_02805</name>
</gene>
<keyword evidence="3" id="KW-1185">Reference proteome</keyword>
<dbReference type="STRING" id="626887.J057_02805"/>
<dbReference type="PANTHER" id="PTHR43329">
    <property type="entry name" value="EPOXIDE HYDROLASE"/>
    <property type="match status" value="1"/>
</dbReference>
<reference evidence="2 3" key="1">
    <citation type="journal article" date="2013" name="Genome Announc.">
        <title>Genome Sequence of the Polycyclic Aromatic Hydrocarbon-Degrading Bacterium Strain Marinobacter nanhaiticus D15-8WT.</title>
        <authorList>
            <person name="Cui Z."/>
            <person name="Gao W."/>
            <person name="Li Q."/>
            <person name="Xu G."/>
            <person name="Zheng L."/>
        </authorList>
    </citation>
    <scope>NUCLEOTIDE SEQUENCE [LARGE SCALE GENOMIC DNA]</scope>
    <source>
        <strain evidence="2 3">D15-8W</strain>
    </source>
</reference>
<protein>
    <submittedName>
        <fullName evidence="2">Alpha/beta fold hydrolase</fullName>
    </submittedName>
</protein>
<dbReference type="RefSeq" id="WP_004583111.1">
    <property type="nucleotide sequence ID" value="NZ_AP028878.1"/>
</dbReference>
<accession>N6WYC3</accession>
<dbReference type="SUPFAM" id="SSF53474">
    <property type="entry name" value="alpha/beta-Hydrolases"/>
    <property type="match status" value="1"/>
</dbReference>
<dbReference type="Gene3D" id="3.40.50.1820">
    <property type="entry name" value="alpha/beta hydrolase"/>
    <property type="match status" value="1"/>
</dbReference>
<sequence>MPTQQHIQSHGVQLNVSTRGNPANSAIVLVHGYPDNQQVWKAVAERLAGDWFVVTYDVRGAGLSDRPVHSRDYRMSLLATDLEAVVNAVLPDRTFHLVGHDWGSIQSWESVTGGPIQSRILSYTTISGPCLDHIGHWLRTRLRHPSPRHFRQLAGQLASSWYIGAFHLPWLAPMLWNRLLGARWSGYLKSSEGIANVEANPYQGQDGRDGIRLYRANIFQHLLFPRVRYARCPVQLIVPTDDRYVGSQLFEGLEDWVPALYQREIQRGHWLPLSQPGVVADYIGEFARHMESSQTCERLAACRLSPGRSAADQPRGRAKKFA</sequence>
<name>N6WYC3_9GAMM</name>
<dbReference type="AlphaFoldDB" id="N6WYC3"/>
<comment type="caution">
    <text evidence="2">The sequence shown here is derived from an EMBL/GenBank/DDBJ whole genome shotgun (WGS) entry which is preliminary data.</text>
</comment>
<feature type="domain" description="AB hydrolase-1" evidence="1">
    <location>
        <begin position="26"/>
        <end position="273"/>
    </location>
</feature>
<organism evidence="2 3">
    <name type="scientific">Marinobacter nanhaiticus D15-8W</name>
    <dbReference type="NCBI Taxonomy" id="626887"/>
    <lineage>
        <taxon>Bacteria</taxon>
        <taxon>Pseudomonadati</taxon>
        <taxon>Pseudomonadota</taxon>
        <taxon>Gammaproteobacteria</taxon>
        <taxon>Pseudomonadales</taxon>
        <taxon>Marinobacteraceae</taxon>
        <taxon>Marinobacter</taxon>
    </lineage>
</organism>
<dbReference type="InterPro" id="IPR029058">
    <property type="entry name" value="AB_hydrolase_fold"/>
</dbReference>
<dbReference type="eggNOG" id="COG0596">
    <property type="taxonomic scope" value="Bacteria"/>
</dbReference>
<dbReference type="InterPro" id="IPR000073">
    <property type="entry name" value="AB_hydrolase_1"/>
</dbReference>
<evidence type="ECO:0000313" key="3">
    <source>
        <dbReference type="Proteomes" id="UP000013165"/>
    </source>
</evidence>
<evidence type="ECO:0000259" key="1">
    <source>
        <dbReference type="Pfam" id="PF00561"/>
    </source>
</evidence>
<keyword evidence="2" id="KW-0378">Hydrolase</keyword>
<dbReference type="Proteomes" id="UP000013165">
    <property type="component" value="Unassembled WGS sequence"/>
</dbReference>
<dbReference type="GO" id="GO:0016787">
    <property type="term" value="F:hydrolase activity"/>
    <property type="evidence" value="ECO:0007669"/>
    <property type="project" value="UniProtKB-KW"/>
</dbReference>
<dbReference type="Pfam" id="PF00561">
    <property type="entry name" value="Abhydrolase_1"/>
    <property type="match status" value="1"/>
</dbReference>